<proteinExistence type="predicted"/>
<reference evidence="1 2" key="1">
    <citation type="journal article" date="2019" name="Sci. Rep.">
        <title>Orb-weaving spider Araneus ventricosus genome elucidates the spidroin gene catalogue.</title>
        <authorList>
            <person name="Kono N."/>
            <person name="Nakamura H."/>
            <person name="Ohtoshi R."/>
            <person name="Moran D.A.P."/>
            <person name="Shinohara A."/>
            <person name="Yoshida Y."/>
            <person name="Fujiwara M."/>
            <person name="Mori M."/>
            <person name="Tomita M."/>
            <person name="Arakawa K."/>
        </authorList>
    </citation>
    <scope>NUCLEOTIDE SEQUENCE [LARGE SCALE GENOMIC DNA]</scope>
</reference>
<name>A0A4Y2B1Q5_ARAVE</name>
<accession>A0A4Y2B1Q5</accession>
<organism evidence="1 2">
    <name type="scientific">Araneus ventricosus</name>
    <name type="common">Orbweaver spider</name>
    <name type="synonym">Epeira ventricosa</name>
    <dbReference type="NCBI Taxonomy" id="182803"/>
    <lineage>
        <taxon>Eukaryota</taxon>
        <taxon>Metazoa</taxon>
        <taxon>Ecdysozoa</taxon>
        <taxon>Arthropoda</taxon>
        <taxon>Chelicerata</taxon>
        <taxon>Arachnida</taxon>
        <taxon>Araneae</taxon>
        <taxon>Araneomorphae</taxon>
        <taxon>Entelegynae</taxon>
        <taxon>Araneoidea</taxon>
        <taxon>Araneidae</taxon>
        <taxon>Araneus</taxon>
    </lineage>
</organism>
<evidence type="ECO:0000313" key="2">
    <source>
        <dbReference type="Proteomes" id="UP000499080"/>
    </source>
</evidence>
<dbReference type="EMBL" id="BGPR01000045">
    <property type="protein sequence ID" value="GBL85908.1"/>
    <property type="molecule type" value="Genomic_DNA"/>
</dbReference>
<gene>
    <name evidence="1" type="ORF">AVEN_63223_1</name>
</gene>
<protein>
    <submittedName>
        <fullName evidence="1">Uncharacterized protein</fullName>
    </submittedName>
</protein>
<comment type="caution">
    <text evidence="1">The sequence shown here is derived from an EMBL/GenBank/DDBJ whole genome shotgun (WGS) entry which is preliminary data.</text>
</comment>
<dbReference type="AlphaFoldDB" id="A0A4Y2B1Q5"/>
<evidence type="ECO:0000313" key="1">
    <source>
        <dbReference type="EMBL" id="GBL85908.1"/>
    </source>
</evidence>
<dbReference type="Proteomes" id="UP000499080">
    <property type="component" value="Unassembled WGS sequence"/>
</dbReference>
<keyword evidence="2" id="KW-1185">Reference proteome</keyword>
<sequence length="91" mass="10480">MTVFLKPAIHNHSTMRKRTSGTPRHSTFQPIHLVGHSRLLHATQIRALWSLISAFSDFLGKQERLGFIHEGFKPRKFDRSTPKPVVTAKHR</sequence>